<dbReference type="Pfam" id="PF00816">
    <property type="entry name" value="Histone_HNS"/>
    <property type="match status" value="1"/>
</dbReference>
<dbReference type="GO" id="GO:0046872">
    <property type="term" value="F:metal ion binding"/>
    <property type="evidence" value="ECO:0007669"/>
    <property type="project" value="UniProtKB-KW"/>
</dbReference>
<feature type="compositionally biased region" description="Basic residues" evidence="12">
    <location>
        <begin position="2762"/>
        <end position="2788"/>
    </location>
</feature>
<feature type="compositionally biased region" description="Basic residues" evidence="12">
    <location>
        <begin position="2598"/>
        <end position="2615"/>
    </location>
</feature>
<feature type="region of interest" description="Disordered" evidence="12">
    <location>
        <begin position="213"/>
        <end position="257"/>
    </location>
</feature>
<evidence type="ECO:0000259" key="13">
    <source>
        <dbReference type="SMART" id="SM00528"/>
    </source>
</evidence>
<feature type="compositionally biased region" description="Basic and acidic residues" evidence="12">
    <location>
        <begin position="1306"/>
        <end position="1321"/>
    </location>
</feature>
<feature type="region of interest" description="Disordered" evidence="12">
    <location>
        <begin position="789"/>
        <end position="836"/>
    </location>
</feature>
<dbReference type="CDD" id="cd05246">
    <property type="entry name" value="dTDP_GD_SDR_e"/>
    <property type="match status" value="1"/>
</dbReference>
<feature type="compositionally biased region" description="Basic residues" evidence="12">
    <location>
        <begin position="2306"/>
        <end position="2315"/>
    </location>
</feature>
<comment type="similarity">
    <text evidence="3">Belongs to the glucose-1-phosphate thymidylyltransferase family.</text>
</comment>
<comment type="cofactor">
    <cofactor evidence="2">
        <name>Mg(2+)</name>
        <dbReference type="ChEBI" id="CHEBI:18420"/>
    </cofactor>
</comment>
<feature type="compositionally biased region" description="Basic residues" evidence="12">
    <location>
        <begin position="388"/>
        <end position="401"/>
    </location>
</feature>
<dbReference type="Pfam" id="PF02622">
    <property type="entry name" value="DUF179"/>
    <property type="match status" value="1"/>
</dbReference>
<feature type="region of interest" description="Disordered" evidence="12">
    <location>
        <begin position="319"/>
        <end position="348"/>
    </location>
</feature>
<feature type="compositionally biased region" description="Basic and acidic residues" evidence="12">
    <location>
        <begin position="2741"/>
        <end position="2761"/>
    </location>
</feature>
<feature type="compositionally biased region" description="Basic residues" evidence="12">
    <location>
        <begin position="1470"/>
        <end position="1489"/>
    </location>
</feature>
<feature type="compositionally biased region" description="Low complexity" evidence="12">
    <location>
        <begin position="808"/>
        <end position="817"/>
    </location>
</feature>
<dbReference type="PANTHER" id="PTHR43000">
    <property type="entry name" value="DTDP-D-GLUCOSE 4,6-DEHYDRATASE-RELATED"/>
    <property type="match status" value="1"/>
</dbReference>
<feature type="region of interest" description="Disordered" evidence="12">
    <location>
        <begin position="4609"/>
        <end position="4648"/>
    </location>
</feature>
<evidence type="ECO:0000256" key="12">
    <source>
        <dbReference type="SAM" id="MobiDB-lite"/>
    </source>
</evidence>
<dbReference type="InterPro" id="IPR005907">
    <property type="entry name" value="G1P_thy_trans_s"/>
</dbReference>
<feature type="compositionally biased region" description="Basic and acidic residues" evidence="12">
    <location>
        <begin position="1137"/>
        <end position="1151"/>
    </location>
</feature>
<feature type="region of interest" description="Disordered" evidence="12">
    <location>
        <begin position="3092"/>
        <end position="3114"/>
    </location>
</feature>
<dbReference type="GO" id="GO:0003677">
    <property type="term" value="F:DNA binding"/>
    <property type="evidence" value="ECO:0007669"/>
    <property type="project" value="InterPro"/>
</dbReference>
<dbReference type="InterPro" id="IPR016040">
    <property type="entry name" value="NAD(P)-bd_dom"/>
</dbReference>
<feature type="compositionally biased region" description="Basic residues" evidence="12">
    <location>
        <begin position="3056"/>
        <end position="3076"/>
    </location>
</feature>
<feature type="compositionally biased region" description="Gly residues" evidence="12">
    <location>
        <begin position="360"/>
        <end position="377"/>
    </location>
</feature>
<feature type="compositionally biased region" description="Basic and acidic residues" evidence="12">
    <location>
        <begin position="4424"/>
        <end position="4452"/>
    </location>
</feature>
<feature type="compositionally biased region" description="Low complexity" evidence="12">
    <location>
        <begin position="1569"/>
        <end position="1578"/>
    </location>
</feature>
<dbReference type="Pfam" id="PF00156">
    <property type="entry name" value="Pribosyltran"/>
    <property type="match status" value="1"/>
</dbReference>
<dbReference type="EMBL" id="BKCJ010000001">
    <property type="protein sequence ID" value="GEU28096.1"/>
    <property type="molecule type" value="Genomic_DNA"/>
</dbReference>
<gene>
    <name evidence="14" type="ORF">Tci_000074</name>
</gene>
<dbReference type="Pfam" id="PF00483">
    <property type="entry name" value="NTP_transferase"/>
    <property type="match status" value="1"/>
</dbReference>
<proteinExistence type="inferred from homology"/>
<keyword evidence="8" id="KW-0460">Magnesium</keyword>
<feature type="compositionally biased region" description="Basic residues" evidence="12">
    <location>
        <begin position="1040"/>
        <end position="1053"/>
    </location>
</feature>
<evidence type="ECO:0000256" key="3">
    <source>
        <dbReference type="ARBA" id="ARBA00010480"/>
    </source>
</evidence>
<dbReference type="InterPro" id="IPR036291">
    <property type="entry name" value="NAD(P)-bd_dom_sf"/>
</dbReference>
<dbReference type="InterPro" id="IPR037150">
    <property type="entry name" value="H-NS_C_dom_sf"/>
</dbReference>
<feature type="compositionally biased region" description="Basic and acidic residues" evidence="12">
    <location>
        <begin position="2658"/>
        <end position="2673"/>
    </location>
</feature>
<organism evidence="14">
    <name type="scientific">Tanacetum cinerariifolium</name>
    <name type="common">Dalmatian daisy</name>
    <name type="synonym">Chrysanthemum cinerariifolium</name>
    <dbReference type="NCBI Taxonomy" id="118510"/>
    <lineage>
        <taxon>Eukaryota</taxon>
        <taxon>Viridiplantae</taxon>
        <taxon>Streptophyta</taxon>
        <taxon>Embryophyta</taxon>
        <taxon>Tracheophyta</taxon>
        <taxon>Spermatophyta</taxon>
        <taxon>Magnoliopsida</taxon>
        <taxon>eudicotyledons</taxon>
        <taxon>Gunneridae</taxon>
        <taxon>Pentapetalae</taxon>
        <taxon>asterids</taxon>
        <taxon>campanulids</taxon>
        <taxon>Asterales</taxon>
        <taxon>Asteraceae</taxon>
        <taxon>Asteroideae</taxon>
        <taxon>Anthemideae</taxon>
        <taxon>Anthemidinae</taxon>
        <taxon>Tanacetum</taxon>
    </lineage>
</organism>
<dbReference type="SUPFAM" id="SSF53448">
    <property type="entry name" value="Nucleotide-diphospho-sugar transferases"/>
    <property type="match status" value="1"/>
</dbReference>
<accession>A0A699GLI3</accession>
<feature type="compositionally biased region" description="Low complexity" evidence="12">
    <location>
        <begin position="1499"/>
        <end position="1518"/>
    </location>
</feature>
<feature type="region of interest" description="Disordered" evidence="12">
    <location>
        <begin position="590"/>
        <end position="651"/>
    </location>
</feature>
<comment type="cofactor">
    <cofactor evidence="1">
        <name>NAD(+)</name>
        <dbReference type="ChEBI" id="CHEBI:57540"/>
    </cofactor>
</comment>
<dbReference type="InterPro" id="IPR005888">
    <property type="entry name" value="dTDP_Gluc_deHydtase"/>
</dbReference>
<feature type="compositionally biased region" description="Basic residues" evidence="12">
    <location>
        <begin position="635"/>
        <end position="647"/>
    </location>
</feature>
<evidence type="ECO:0000256" key="2">
    <source>
        <dbReference type="ARBA" id="ARBA00001946"/>
    </source>
</evidence>
<evidence type="ECO:0000256" key="8">
    <source>
        <dbReference type="ARBA" id="ARBA00022842"/>
    </source>
</evidence>
<dbReference type="Gene3D" id="3.90.25.10">
    <property type="entry name" value="UDP-galactose 4-epimerase, domain 1"/>
    <property type="match status" value="1"/>
</dbReference>
<feature type="compositionally biased region" description="Low complexity" evidence="12">
    <location>
        <begin position="1413"/>
        <end position="1424"/>
    </location>
</feature>
<feature type="region of interest" description="Disordered" evidence="12">
    <location>
        <begin position="748"/>
        <end position="771"/>
    </location>
</feature>
<keyword evidence="5" id="KW-0808">Transferase</keyword>
<feature type="compositionally biased region" description="Low complexity" evidence="12">
    <location>
        <begin position="4455"/>
        <end position="4468"/>
    </location>
</feature>
<dbReference type="SUPFAM" id="SSF81273">
    <property type="entry name" value="H-NS histone-like proteins"/>
    <property type="match status" value="1"/>
</dbReference>
<feature type="compositionally biased region" description="Low complexity" evidence="12">
    <location>
        <begin position="827"/>
        <end position="836"/>
    </location>
</feature>
<feature type="region of interest" description="Disordered" evidence="12">
    <location>
        <begin position="1040"/>
        <end position="1376"/>
    </location>
</feature>
<dbReference type="InterPro" id="IPR000836">
    <property type="entry name" value="PRTase_dom"/>
</dbReference>
<dbReference type="Gene3D" id="3.40.50.2020">
    <property type="match status" value="1"/>
</dbReference>
<dbReference type="Gene3D" id="3.40.50.720">
    <property type="entry name" value="NAD(P)-binding Rossmann-like Domain"/>
    <property type="match status" value="1"/>
</dbReference>
<feature type="region of interest" description="Disordered" evidence="12">
    <location>
        <begin position="4284"/>
        <end position="4476"/>
    </location>
</feature>
<dbReference type="InterPro" id="IPR003774">
    <property type="entry name" value="AlgH-like"/>
</dbReference>
<dbReference type="Gene3D" id="3.30.70.1300">
    <property type="entry name" value="VC0467-like domains"/>
    <property type="match status" value="1"/>
</dbReference>
<feature type="compositionally biased region" description="Low complexity" evidence="12">
    <location>
        <begin position="1351"/>
        <end position="1361"/>
    </location>
</feature>
<dbReference type="CDD" id="cd06223">
    <property type="entry name" value="PRTases_typeI"/>
    <property type="match status" value="1"/>
</dbReference>
<feature type="compositionally biased region" description="Low complexity" evidence="12">
    <location>
        <begin position="3326"/>
        <end position="3335"/>
    </location>
</feature>
<evidence type="ECO:0000256" key="6">
    <source>
        <dbReference type="ARBA" id="ARBA00022695"/>
    </source>
</evidence>
<dbReference type="SUPFAM" id="SSF53271">
    <property type="entry name" value="PRTase-like"/>
    <property type="match status" value="1"/>
</dbReference>
<dbReference type="GO" id="GO:0008879">
    <property type="term" value="F:glucose-1-phosphate thymidylyltransferase activity"/>
    <property type="evidence" value="ECO:0007669"/>
    <property type="project" value="UniProtKB-EC"/>
</dbReference>
<dbReference type="HAMAP" id="MF_00758">
    <property type="entry name" value="UPF0301"/>
    <property type="match status" value="1"/>
</dbReference>
<feature type="compositionally biased region" description="Basic residues" evidence="12">
    <location>
        <begin position="2569"/>
        <end position="2584"/>
    </location>
</feature>
<dbReference type="InterPro" id="IPR005835">
    <property type="entry name" value="NTP_transferase_dom"/>
</dbReference>
<comment type="caution">
    <text evidence="14">The sequence shown here is derived from an EMBL/GenBank/DDBJ whole genome shotgun (WGS) entry which is preliminary data.</text>
</comment>
<feature type="region of interest" description="Disordered" evidence="12">
    <location>
        <begin position="39"/>
        <end position="61"/>
    </location>
</feature>
<feature type="compositionally biased region" description="Basic residues" evidence="12">
    <location>
        <begin position="1107"/>
        <end position="1119"/>
    </location>
</feature>
<keyword evidence="6" id="KW-0548">Nucleotidyltransferase</keyword>
<dbReference type="FunFam" id="3.90.550.10:FF:000023">
    <property type="entry name" value="Glucose-1-phosphate thymidylyltransferase"/>
    <property type="match status" value="1"/>
</dbReference>
<evidence type="ECO:0000256" key="9">
    <source>
        <dbReference type="ARBA" id="ARBA00023027"/>
    </source>
</evidence>
<feature type="region of interest" description="Disordered" evidence="12">
    <location>
        <begin position="280"/>
        <end position="307"/>
    </location>
</feature>
<dbReference type="Gene3D" id="4.10.430.10">
    <property type="entry name" value="Histone-like protein H-NS, C-terminal domain"/>
    <property type="match status" value="1"/>
</dbReference>
<feature type="compositionally biased region" description="Basic and acidic residues" evidence="12">
    <location>
        <begin position="2789"/>
        <end position="2802"/>
    </location>
</feature>
<comment type="catalytic activity">
    <reaction evidence="11">
        <text>dTTP + alpha-D-glucose 1-phosphate + H(+) = dTDP-alpha-D-glucose + diphosphate</text>
        <dbReference type="Rhea" id="RHEA:15225"/>
        <dbReference type="ChEBI" id="CHEBI:15378"/>
        <dbReference type="ChEBI" id="CHEBI:33019"/>
        <dbReference type="ChEBI" id="CHEBI:37568"/>
        <dbReference type="ChEBI" id="CHEBI:57477"/>
        <dbReference type="ChEBI" id="CHEBI:58601"/>
        <dbReference type="EC" id="2.7.7.24"/>
    </reaction>
</comment>
<evidence type="ECO:0000256" key="4">
    <source>
        <dbReference type="ARBA" id="ARBA00012461"/>
    </source>
</evidence>
<feature type="region of interest" description="Disordered" evidence="12">
    <location>
        <begin position="2295"/>
        <end position="2319"/>
    </location>
</feature>
<feature type="compositionally biased region" description="Low complexity" evidence="12">
    <location>
        <begin position="1198"/>
        <end position="1215"/>
    </location>
</feature>
<dbReference type="InterPro" id="IPR029057">
    <property type="entry name" value="PRTase-like"/>
</dbReference>
<sequence>MHQRPCAYRLAAVPGAGGVPGRTAGRRAAAAGQAVPVLPRRAGDDGRGAHPSRRPVLPRSDAHAGPCQICRIWRTCRHRTRLRGHAPALRTRAAAVSEKSGRGAAAGACRHAAGRRDIGGGRAAGRESACVLAGDAGVRRTGGQRRPGRQRAGQTAVRHDQPAAAAPEPGQSGAARRHAARRAVLHCHGRSRCRVGHGARAGRRVRPVWTGAGRYRGAPLRPDRRRSAGGRARPGGAGAGRAGPAGRFQRRGRGSGNGVCRCAGRWRGCLRPARRRGAGRLAAPGAAGHRRQRSWPRLSGAGGGNHDRAAVCGAQPHADAPIARRPGGQCRRHRRPPGRAGGRRGAAVGPAVAGRYLGRARGGNEGGAAPGGAGGGRLPCRCRQAGRPGHHRARAGRHAKRPGGAGPGCGAAGHGPCEGGGGATGRRRRRSRARSGGARRRGAERGSAGLFCRPAGAKPGRCARALRVRRRGGQLPVGAVQENAGRPVDPGAGRRGATAACHAARRRACGRCRRRTGTGAAGDLRLGSARYARFRRYDAGRPAPGRRRRGGSDHAAAVVPYAQGQRAPGGAAGVPGRRAGRRTGAQYLAGRGTARQRTVDRTAGNGRARAARLGGRTGGGRRVSAHGAGFDPCRRPRAGRRRQRQDHRRPVGAAAAVRYLRAGSGRTGGPADARLRGVARPAAPSGRCRRAAGCAHAGRHCRHRGRGRAARGGAGAGAHAGDIAAARTAARPGTARPARFCRAAPAPDGEQLRRRRHAGRAAGTGGRAGRLAGAIAGHRACRQRRYRNATRPAVCRHAGADQRPARDTAGAASAGTRPGTGGGAGTDAGTASRAGSGSAAGVTAVAAGNRAGVPARRHVPPAAPRVDDDIDDLFNAAFDDAFAEPPLQIAAPTGAELPAAPPEPEPEPVSEPLPQPVAAPAPAAIADAMPDATSAISPDTAPDTAIIELPVAAPALADAAPAIFNDELDADLLPVFLEEGADLLPQRAHGRRHAPGPARARYRNPYRNHGARRFCRCPGVRGAAGPLRSRGAAVRPIAKPCRRRHRDRSRRRRDPGAHAGHAVIAVRRRPAGQRPLAAGARARGHPRPPGQPGRRSVDCACAPGKPGGRHARVAGRRVRQPGAPAPPVARNRNAGRIADRHQHVAHGDRQRARFRSARIRPLYAPAGAHAHDGGKRQRRGQPARQPGAQRRSRRRRPGAAGAPDARFAARPDAGAHGAVRQHRRAPVPRGPPERQGSGQARQPRYPGRQCGNRPQRARTHGGAVRTPAAQRDCPRRGAARRPRCRRQERDGRTAGGSDAAGQRGGGRPDFRARFYDRRSADRTVGPRPGNGHRAVRGAVAGRPGGPGVDAGAGHALHHPPAVDAGRHPGGAGGRRRPHLRLPCHPGRAGAAVEGWRAACCPRQRPRGAPGPPGRAALPAGAAGRQRWRRGARARLRARHAAQERQRAPGRAGGRGAGQPRSGDQEYRPAARAHGRHCRRHGAGVGRHRAHSEPGGAGAAPGPASRGARTVCAGGARPSPGRRGRSRCAHGDGGGRFDDGAPRDAAPAGTGRLPGAAGQGRRRCAGTVDSAGAGPGSAAGRYRNAAHGRFRPHAPAARRRTVARYPDPLERELARFVVADDGTGIGQRLRARVQPRRVDFLVVQVLQLRQVAADEFARAIEFFRLRDGVEDAEVRLRIAPGRRRPLPAAVVGRQVVVVQVQRKIRFATAPVDAQVLDQEAGGDHAQAVVHIAGLVQLQHGRIHQRIAGAAVAPGGKQLVGFRPGFPFNRVVGGLEGAARHVRVVEQDHGVELAPDQFRQPHGRAVAAAAARHQVQHRAHQVAHRERAKAEMQRQVRRALDGRVVARGLVVGDARQKILEQLRRARHAGRDLQVGQVARFEAEILQGGQGAARHRRRQPRRVRFHVVRRQHAGVGVELFEPGVFIRRKHREHAARLRQHLAFLENHLVLERHQAAAGGGQRLRHGRVARDGLRFVVMVAIHGIHAQFRRDGRDRVQRIGVAGEQAAAQLAQFRIDLGHAGVNKVNAAVPARSRRSHTREESCFIKSVSISWGNAMVAALRFQCKLWGELLDANTSIDCIKRPRTQRAMRMKKSKIGKTLPVPGVLQDDPLAPLGSLDAAGAVEDPGLNLANHFLIAMPSMQDPVFGGTVVYVCEHNENGVLGVVINKPTDMTMQVLFERIDLKLEDADGHGADQPIMFGGPVQDDRGFVLHTPGNRYSSSLTVTDEVAFTTSIDVLEAVAAGDGPPRLLVSIGYSGWSPGQLEDEIGRNGWLTVGPAAQGDPCHRQRHPFCRDRRAARRMETEPAGRRPAHAPGRRRTRDDGARAQICQPAAWPVQPAGGAGRRALLVGRAVRQAGRSDRRPRRRHHPATIFRPGLAGVADVAIVGIHSGGAWIAERLAADLGLADRCGVLDVSFYRDDYAKKGLPAEVKPTHIGFNVDAATILLVDDVLYTGRTTRAAINELFDYGRPARIMLAALVDRGERQLPVAADFVAAHVAVEPGQALVLKRTDDGAVAAALAVDRGAAQVHPQSHPRYRLVVRRHFRPRREKSAADARQIGVQPVLRELDPHPHHVRDRRQAPVRRRHQPEHPGVVGQQGRVAARHHRQPVGHARRHVRGAPRAVGRAVPDRQAPDGNQAVARARGQRRRWPPCPPHAGSAGHVHDPPLQEGLHESARGHRGRHPAQPRGPFRHPRADVAGRAGSARHRPAHAAAGRPGADGRIFQELWPHARAAGAGQARRHRDAPRDERKHENHHQERPPDRPGQRHRRHQRRVPRGRQGRRHRHSTCRLHGRPDHRRDGPDRRPRFCRPGRAPARTGLRIQGHAGLRDAGRRARRRHQPGLPTGHRPGAGRTGPGGNAETPRPLAESVARAPAGRADHGPEGPGADGNGRADRIGLHRLLAGGRTDRGHQRAAARAAVCGHVRLHGVAAAAGCAHRPRRHCRQRPAGVAPGPVRRAGHVRDHRAAHDFRTDARHRGPRPPVPHLVGCRPRADPQRQAGRLARHLRRGRPPRAHDRHRHRLLRLQRAHDAAVPQPARPRCHPPGPVRRHGRCAVLGPHAGRRRRKTAAVRRSVAGRHGPRTAAVAEPEMGQRLRGPAEHGQRAAAGARAGPHHVRTGPPVNQCAPGARVPARAVGHGHLRGRVSVERTRAPQSSHPPLVHPAAGAVQCDSGAGRRRAVCHAGARAGPGRGGGQPRLVARYLCHPQSAPEPFRGQGRDPVMAAGRLAGGKGRHRVHCARQPARPAPHLQGPGAHAGRRRAGGVLPRGHHGVAGTVIAVPRQPVRGGHRRPRPRAAVRAALRRCPRRLAPFGRFHRRDDVCRKHRGDPGRATRAGAAGRAGADRHRRRAPARTGRANPCGSGCRAGRSGLFAGRFLELRALHLQQAAVFQADGGQLATPDATTVEADQVRAQRQAQRRPVAEHHRGVGAAPARHAGHGVDDAAQAVGAGQVVRPLRRLVAVHLRQKGGKPVVGAAQHGMHFIGQGQRLRRGPLRQQAGVHQHVVPDADGQRPPPYPVDQLVAVGRGQDLGQRVGLVLGADAVRHGQQVQIVVAKHAIDAAVAGKRQLAHVAQRAQRVGTAVDQVACKQNGWVRFTCFCRVRLYAFEHGQGGAGFIGSNFVLDWLAQSDEPVVNFDKLTYAGNLNNLASLKQDPRHIFVRGDICDQAQVLALFQEHQPRAVVHFAAESHVDRSILGPGEFINTNINGTFSLLEAARAYWTALPDGEKAAFRFLHVSTDEVYGTLGPDDAPFTETTAFAPNSPYSASKAASDHLVRSYFHTYGLPVVTTNCSNNYGPYHFPEKLIPLIIANAQAGKPLPIYGDGQQVRDWLYVSDHCAAIRRVLEAGRLGETYNVGGWNEMANLDVVHTLCDMLDQQKPKADGSSYRAQITYVKDRPGHDRRYAIDARKLERELGWKPAETFQTGIAKTVQCNERRAEQVAPQGHHPGGRFRHPPVPGDHERIEAADTPRFEDLLGDGSQWGIKLSYAVQPSPDGLAQAFIIGKEFIGDAPSALILGDNIYYGNDLDALLRSASEEPEGATVFAYHVHDPERYGVVEFDGGRTAISIEEKPLQPKSNYAVTGLYFYDNKVCDIAASIKPSARGELEITDVNRVYLEQNQLKVEVMGRGMAWLDTGTHDSLLEAGQFIATIEKRQGLKVACPEEIAYRKGYIDADQVRKLAEPLKKNNYGKQPFALGQGRAARPALPDPAGAGQAGACDGRRRVRRCRRPASQFADLRPVVRHRAVGGKQAPVVDPGRLCPRLRGDVRLCFVPVQDHRLLGARARARCALERSGHRHRLAARRRASALRQGPGRSAAGRRRGPGRGGGSGPQRDGPVQPGPGARRDPPCAPAIDRQSGRLHGGGQGRERAGTGVPRQCRSAGPDGRGSQAAGRGHGALFDRLRVRRGQPGAAQRGRRHRPAQCVWRQQAGRRAGDCRCRHRSPDLPHQLGVRDARQELPADHAAPGPGARGTARGGRPARRAHLEPHHCRHHGAGAGAGAPGRRRLVAREQRRLPPERAGRDHLVRIHPGHCGRRGPGVPRAADRQRRVSDAGPPPAILGDVVRAPDVALLPSARLETGPAPLHGLSPLPAPAAAHCSPRLIAASALYRFDPADPPGDQGVAPARPGAGRQFRRGAKSAWPPRGAHRRPGDLPGRGAQFGPVDLARAGHGPMADGLAAMFDRGVCGRHHRGLHGTRQCRLAPAAHHGRRRARLLPARRPHRPHRLAAGRAAACLLVADPAADGAGSGRHCQCGRRYLRAGGSADRGGRRCRLPDLELSGRPDIPRRRRRLFYRLYAGRTGGIAGDKKSPVSGAARRHTFAQPDLSPRGAMGSGQQGGACAGAPQFADLALFMAVFAVCRDSSHGFLEPYPDINGRLPDVYCKLPLDLCAHRNLMDLSKLSSAQLRDLQEQVKGELKQRSTQDRSEALEKIHAIARSVGLPLKELVGATPARGGRTGTVAAQFRNPADASQQWTGRGRQPKWVKDWVDGGKDIAGLKI</sequence>
<name>A0A699GLI3_TANCI</name>
<dbReference type="NCBIfam" id="TIGR01181">
    <property type="entry name" value="dTDP_gluc_dehyt"/>
    <property type="match status" value="1"/>
</dbReference>
<feature type="compositionally biased region" description="Basic residues" evidence="12">
    <location>
        <begin position="1425"/>
        <end position="1439"/>
    </location>
</feature>
<feature type="region of interest" description="Disordered" evidence="12">
    <location>
        <begin position="1403"/>
        <end position="1578"/>
    </location>
</feature>
<feature type="compositionally biased region" description="Low complexity" evidence="12">
    <location>
        <begin position="1072"/>
        <end position="1081"/>
    </location>
</feature>
<dbReference type="SMART" id="SM00528">
    <property type="entry name" value="HNS"/>
    <property type="match status" value="1"/>
</dbReference>
<feature type="region of interest" description="Disordered" evidence="12">
    <location>
        <begin position="2729"/>
        <end position="2889"/>
    </location>
</feature>
<feature type="region of interest" description="Disordered" evidence="12">
    <location>
        <begin position="138"/>
        <end position="182"/>
    </location>
</feature>
<feature type="compositionally biased region" description="Basic and acidic residues" evidence="12">
    <location>
        <begin position="3315"/>
        <end position="3325"/>
    </location>
</feature>
<protein>
    <recommendedName>
        <fullName evidence="4">glucose-1-phosphate thymidylyltransferase</fullName>
        <ecNumber evidence="4">2.7.7.24</ecNumber>
    </recommendedName>
</protein>
<dbReference type="InterPro" id="IPR029044">
    <property type="entry name" value="Nucleotide-diphossugar_trans"/>
</dbReference>
<feature type="region of interest" description="Disordered" evidence="12">
    <location>
        <begin position="3315"/>
        <end position="3355"/>
    </location>
</feature>
<evidence type="ECO:0000256" key="1">
    <source>
        <dbReference type="ARBA" id="ARBA00001911"/>
    </source>
</evidence>
<feature type="compositionally biased region" description="Gly residues" evidence="12">
    <location>
        <begin position="403"/>
        <end position="424"/>
    </location>
</feature>
<feature type="compositionally biased region" description="Basic residues" evidence="12">
    <location>
        <begin position="425"/>
        <end position="442"/>
    </location>
</feature>
<feature type="compositionally biased region" description="Basic residues" evidence="12">
    <location>
        <begin position="2674"/>
        <end position="2689"/>
    </location>
</feature>
<feature type="region of interest" description="Disordered" evidence="12">
    <location>
        <begin position="2969"/>
        <end position="2993"/>
    </location>
</feature>
<dbReference type="NCBIfam" id="NF003545">
    <property type="entry name" value="PRK05205.1-1"/>
    <property type="match status" value="1"/>
</dbReference>
<dbReference type="InterPro" id="IPR027444">
    <property type="entry name" value="H-NS_C_dom"/>
</dbReference>
<dbReference type="Gene3D" id="3.90.550.10">
    <property type="entry name" value="Spore Coat Polysaccharide Biosynthesis Protein SpsA, Chain A"/>
    <property type="match status" value="1"/>
</dbReference>
<evidence type="ECO:0000256" key="11">
    <source>
        <dbReference type="ARBA" id="ARBA00049336"/>
    </source>
</evidence>
<feature type="compositionally biased region" description="Low complexity" evidence="12">
    <location>
        <begin position="4299"/>
        <end position="4308"/>
    </location>
</feature>
<evidence type="ECO:0000256" key="5">
    <source>
        <dbReference type="ARBA" id="ARBA00022679"/>
    </source>
</evidence>
<dbReference type="Pfam" id="PF16363">
    <property type="entry name" value="GDP_Man_Dehyd"/>
    <property type="match status" value="1"/>
</dbReference>
<feature type="compositionally biased region" description="Basic and acidic residues" evidence="12">
    <location>
        <begin position="2295"/>
        <end position="2304"/>
    </location>
</feature>
<dbReference type="SUPFAM" id="SSF143456">
    <property type="entry name" value="VC0467-like"/>
    <property type="match status" value="1"/>
</dbReference>
<dbReference type="EC" id="2.7.7.24" evidence="4"/>
<keyword evidence="9" id="KW-0520">NAD</keyword>
<feature type="region of interest" description="Disordered" evidence="12">
    <location>
        <begin position="4519"/>
        <end position="4552"/>
    </location>
</feature>
<dbReference type="NCBIfam" id="TIGR01207">
    <property type="entry name" value="rmlA"/>
    <property type="match status" value="1"/>
</dbReference>
<reference evidence="14" key="1">
    <citation type="journal article" date="2019" name="Sci. Rep.">
        <title>Draft genome of Tanacetum cinerariifolium, the natural source of mosquito coil.</title>
        <authorList>
            <person name="Yamashiro T."/>
            <person name="Shiraishi A."/>
            <person name="Satake H."/>
            <person name="Nakayama K."/>
        </authorList>
    </citation>
    <scope>NUCLEOTIDE SEQUENCE</scope>
</reference>
<feature type="compositionally biased region" description="Low complexity" evidence="12">
    <location>
        <begin position="601"/>
        <end position="614"/>
    </location>
</feature>
<evidence type="ECO:0000256" key="10">
    <source>
        <dbReference type="ARBA" id="ARBA00023239"/>
    </source>
</evidence>
<feature type="compositionally biased region" description="Basic and acidic residues" evidence="12">
    <location>
        <begin position="1528"/>
        <end position="1541"/>
    </location>
</feature>
<feature type="region of interest" description="Disordered" evidence="12">
    <location>
        <begin position="2563"/>
        <end position="2715"/>
    </location>
</feature>
<feature type="compositionally biased region" description="Gly residues" evidence="12">
    <location>
        <begin position="232"/>
        <end position="243"/>
    </location>
</feature>
<evidence type="ECO:0000313" key="14">
    <source>
        <dbReference type="EMBL" id="GEU28096.1"/>
    </source>
</evidence>
<keyword evidence="10" id="KW-0456">Lyase</keyword>
<feature type="compositionally biased region" description="Basic residues" evidence="12">
    <location>
        <begin position="4286"/>
        <end position="4298"/>
    </location>
</feature>
<feature type="region of interest" description="Disordered" evidence="12">
    <location>
        <begin position="360"/>
        <end position="452"/>
    </location>
</feature>
<feature type="compositionally biased region" description="Pro residues" evidence="12">
    <location>
        <begin position="899"/>
        <end position="917"/>
    </location>
</feature>
<keyword evidence="7" id="KW-0479">Metal-binding</keyword>
<dbReference type="Gene3D" id="3.40.1740.10">
    <property type="entry name" value="VC0467-like"/>
    <property type="match status" value="1"/>
</dbReference>
<feature type="region of interest" description="Disordered" evidence="12">
    <location>
        <begin position="893"/>
        <end position="917"/>
    </location>
</feature>
<dbReference type="SUPFAM" id="SSF51735">
    <property type="entry name" value="NAD(P)-binding Rossmann-fold domains"/>
    <property type="match status" value="1"/>
</dbReference>
<dbReference type="GO" id="GO:0009225">
    <property type="term" value="P:nucleotide-sugar metabolic process"/>
    <property type="evidence" value="ECO:0007669"/>
    <property type="project" value="InterPro"/>
</dbReference>
<feature type="domain" description="DNA-binding protein H-NS-like C-terminal" evidence="13">
    <location>
        <begin position="4944"/>
        <end position="4989"/>
    </location>
</feature>
<evidence type="ECO:0000256" key="7">
    <source>
        <dbReference type="ARBA" id="ARBA00022723"/>
    </source>
</evidence>
<feature type="region of interest" description="Disordered" evidence="12">
    <location>
        <begin position="3026"/>
        <end position="3078"/>
    </location>
</feature>
<dbReference type="GO" id="GO:0008460">
    <property type="term" value="F:dTDP-glucose 4,6-dehydratase activity"/>
    <property type="evidence" value="ECO:0007669"/>
    <property type="project" value="InterPro"/>
</dbReference>